<dbReference type="Gene3D" id="3.40.640.10">
    <property type="entry name" value="Type I PLP-dependent aspartate aminotransferase-like (Major domain)"/>
    <property type="match status" value="1"/>
</dbReference>
<evidence type="ECO:0000256" key="4">
    <source>
        <dbReference type="ARBA" id="ARBA00049026"/>
    </source>
</evidence>
<dbReference type="GO" id="GO:0016594">
    <property type="term" value="F:glycine binding"/>
    <property type="evidence" value="ECO:0007669"/>
    <property type="project" value="TreeGrafter"/>
</dbReference>
<dbReference type="EC" id="1.4.4.2" evidence="1"/>
<dbReference type="AlphaFoldDB" id="A0A8C0D0Z3"/>
<dbReference type="GO" id="GO:0005960">
    <property type="term" value="C:glycine cleavage complex"/>
    <property type="evidence" value="ECO:0007669"/>
    <property type="project" value="TreeGrafter"/>
</dbReference>
<evidence type="ECO:0000256" key="1">
    <source>
        <dbReference type="ARBA" id="ARBA00012134"/>
    </source>
</evidence>
<dbReference type="PANTHER" id="PTHR11773">
    <property type="entry name" value="GLYCINE DEHYDROGENASE, DECARBOXYLATING"/>
    <property type="match status" value="1"/>
</dbReference>
<proteinExistence type="predicted"/>
<evidence type="ECO:0000313" key="6">
    <source>
        <dbReference type="Ensembl" id="ENSBMSP00010013244.1"/>
    </source>
</evidence>
<protein>
    <recommendedName>
        <fullName evidence="1">glycine dehydrogenase (aminomethyl-transferring)</fullName>
        <ecNumber evidence="1">1.4.4.2</ecNumber>
    </recommendedName>
</protein>
<keyword evidence="2" id="KW-0663">Pyridoxal phosphate</keyword>
<dbReference type="Ensembl" id="ENSBMST00010014706.1">
    <property type="protein sequence ID" value="ENSBMSP00010013244.1"/>
    <property type="gene ID" value="ENSBMSG00010009690.1"/>
</dbReference>
<dbReference type="InterPro" id="IPR020581">
    <property type="entry name" value="GDC_P"/>
</dbReference>
<organism evidence="6">
    <name type="scientific">Balaenoptera musculus</name>
    <name type="common">Blue whale</name>
    <dbReference type="NCBI Taxonomy" id="9771"/>
    <lineage>
        <taxon>Eukaryota</taxon>
        <taxon>Metazoa</taxon>
        <taxon>Chordata</taxon>
        <taxon>Craniata</taxon>
        <taxon>Vertebrata</taxon>
        <taxon>Euteleostomi</taxon>
        <taxon>Mammalia</taxon>
        <taxon>Eutheria</taxon>
        <taxon>Laurasiatheria</taxon>
        <taxon>Artiodactyla</taxon>
        <taxon>Whippomorpha</taxon>
        <taxon>Cetacea</taxon>
        <taxon>Mysticeti</taxon>
        <taxon>Balaenopteridae</taxon>
        <taxon>Balaenoptera</taxon>
    </lineage>
</organism>
<sequence>YMKRLENKDLYLPNSRAQGEYAGLVTIRAYLDGKGERHIPKSAHGTNSASAHMAGMKIQPVEVNKYGNIDAAHFKAMVDKHKENLAAIMITYSSTSGVFEETVRDVCELIHQHGGQIYLDRANMTIHTFCIPPGGGSPGMGPIGVKKHFLPFLPNHPIIAAKPSEDAQPLGTVSAAPWGSSSILPISWDYIKMMGGKGLKQATEIAIINANYIAKRLEKHYRVLFQCARGYVAHEFILDIRPFKKSDYGFHAPAMSWPVAGTLMIEATESEDKAELDRFCDARISIRQEIADIEEGRINPRVNPLRRSPHSLSCFMSSHWDRRHSREVAAFPPPLMKPENKFWPIITWIDDVCGDQHMVCTCPPMVVYEFPFSFFSFF</sequence>
<dbReference type="SUPFAM" id="SSF53383">
    <property type="entry name" value="PLP-dependent transferases"/>
    <property type="match status" value="1"/>
</dbReference>
<feature type="domain" description="Glycine dehydrogenase C-terminal" evidence="5">
    <location>
        <begin position="202"/>
        <end position="310"/>
    </location>
</feature>
<dbReference type="Pfam" id="PF21478">
    <property type="entry name" value="GcvP2_C"/>
    <property type="match status" value="1"/>
</dbReference>
<comment type="catalytic activity">
    <reaction evidence="4">
        <text>N(6)-[(R)-lipoyl]-L-lysyl-[glycine-cleavage complex H protein] + glycine + H(+) = N(6)-[(R)-S(8)-aminomethyldihydrolipoyl]-L-lysyl-[glycine-cleavage complex H protein] + CO2</text>
        <dbReference type="Rhea" id="RHEA:24304"/>
        <dbReference type="Rhea" id="RHEA-COMP:10494"/>
        <dbReference type="Rhea" id="RHEA-COMP:10495"/>
        <dbReference type="ChEBI" id="CHEBI:15378"/>
        <dbReference type="ChEBI" id="CHEBI:16526"/>
        <dbReference type="ChEBI" id="CHEBI:57305"/>
        <dbReference type="ChEBI" id="CHEBI:83099"/>
        <dbReference type="ChEBI" id="CHEBI:83143"/>
        <dbReference type="EC" id="1.4.4.2"/>
    </reaction>
</comment>
<dbReference type="GeneTree" id="ENSGT00390000017970"/>
<dbReference type="GO" id="GO:0005739">
    <property type="term" value="C:mitochondrion"/>
    <property type="evidence" value="ECO:0007669"/>
    <property type="project" value="TreeGrafter"/>
</dbReference>
<keyword evidence="3" id="KW-0560">Oxidoreductase</keyword>
<reference evidence="6" key="1">
    <citation type="submission" date="2023-09" db="UniProtKB">
        <authorList>
            <consortium name="Ensembl"/>
        </authorList>
    </citation>
    <scope>IDENTIFICATION</scope>
</reference>
<dbReference type="InterPro" id="IPR049316">
    <property type="entry name" value="GDC-P_C"/>
</dbReference>
<dbReference type="InterPro" id="IPR015424">
    <property type="entry name" value="PyrdxlP-dep_Trfase"/>
</dbReference>
<dbReference type="GO" id="GO:0004375">
    <property type="term" value="F:glycine dehydrogenase (decarboxylating) activity"/>
    <property type="evidence" value="ECO:0007669"/>
    <property type="project" value="UniProtKB-EC"/>
</dbReference>
<accession>A0A8C0D0Z3</accession>
<dbReference type="GO" id="GO:0019464">
    <property type="term" value="P:glycine decarboxylation via glycine cleavage system"/>
    <property type="evidence" value="ECO:0007669"/>
    <property type="project" value="TreeGrafter"/>
</dbReference>
<dbReference type="InterPro" id="IPR015421">
    <property type="entry name" value="PyrdxlP-dep_Trfase_major"/>
</dbReference>
<evidence type="ECO:0000256" key="3">
    <source>
        <dbReference type="ARBA" id="ARBA00023002"/>
    </source>
</evidence>
<evidence type="ECO:0000259" key="5">
    <source>
        <dbReference type="Pfam" id="PF21478"/>
    </source>
</evidence>
<dbReference type="PANTHER" id="PTHR11773:SF1">
    <property type="entry name" value="GLYCINE DEHYDROGENASE (DECARBOXYLATING), MITOCHONDRIAL"/>
    <property type="match status" value="1"/>
</dbReference>
<dbReference type="InterPro" id="IPR015422">
    <property type="entry name" value="PyrdxlP-dep_Trfase_small"/>
</dbReference>
<name>A0A8C0D0Z3_BALMU</name>
<dbReference type="GO" id="GO:0030170">
    <property type="term" value="F:pyridoxal phosphate binding"/>
    <property type="evidence" value="ECO:0007669"/>
    <property type="project" value="TreeGrafter"/>
</dbReference>
<dbReference type="OMA" id="NGHCAHE"/>
<evidence type="ECO:0000256" key="2">
    <source>
        <dbReference type="ARBA" id="ARBA00022898"/>
    </source>
</evidence>
<dbReference type="Gene3D" id="3.90.1150.10">
    <property type="entry name" value="Aspartate Aminotransferase, domain 1"/>
    <property type="match status" value="1"/>
</dbReference>